<protein>
    <submittedName>
        <fullName evidence="2">Mutanase</fullName>
    </submittedName>
</protein>
<accession>A0AAD6HS14</accession>
<comment type="caution">
    <text evidence="2">The sequence shown here is derived from an EMBL/GenBank/DDBJ whole genome shotgun (WGS) entry which is preliminary data.</text>
</comment>
<evidence type="ECO:0000256" key="1">
    <source>
        <dbReference type="SAM" id="MobiDB-lite"/>
    </source>
</evidence>
<dbReference type="InterPro" id="IPR005197">
    <property type="entry name" value="Glyco_hydro_71"/>
</dbReference>
<dbReference type="GO" id="GO:0051118">
    <property type="term" value="F:glucan endo-1,3-alpha-glucosidase activity"/>
    <property type="evidence" value="ECO:0007669"/>
    <property type="project" value="InterPro"/>
</dbReference>
<feature type="non-terminal residue" evidence="2">
    <location>
        <position position="1"/>
    </location>
</feature>
<organism evidence="2 3">
    <name type="scientific">Penicillium malachiteum</name>
    <dbReference type="NCBI Taxonomy" id="1324776"/>
    <lineage>
        <taxon>Eukaryota</taxon>
        <taxon>Fungi</taxon>
        <taxon>Dikarya</taxon>
        <taxon>Ascomycota</taxon>
        <taxon>Pezizomycotina</taxon>
        <taxon>Eurotiomycetes</taxon>
        <taxon>Eurotiomycetidae</taxon>
        <taxon>Eurotiales</taxon>
        <taxon>Aspergillaceae</taxon>
        <taxon>Penicillium</taxon>
    </lineage>
</organism>
<reference evidence="2" key="2">
    <citation type="submission" date="2023-01" db="EMBL/GenBank/DDBJ databases">
        <authorList>
            <person name="Petersen C."/>
        </authorList>
    </citation>
    <scope>NUCLEOTIDE SEQUENCE</scope>
    <source>
        <strain evidence="2">IBT 17514</strain>
    </source>
</reference>
<reference evidence="2" key="1">
    <citation type="journal article" date="2023" name="IMA Fungus">
        <title>Comparative genomic study of the Penicillium genus elucidates a diverse pangenome and 15 lateral gene transfer events.</title>
        <authorList>
            <person name="Petersen C."/>
            <person name="Sorensen T."/>
            <person name="Nielsen M.R."/>
            <person name="Sondergaard T.E."/>
            <person name="Sorensen J.L."/>
            <person name="Fitzpatrick D.A."/>
            <person name="Frisvad J.C."/>
            <person name="Nielsen K.L."/>
        </authorList>
    </citation>
    <scope>NUCLEOTIDE SEQUENCE</scope>
    <source>
        <strain evidence="2">IBT 17514</strain>
    </source>
</reference>
<name>A0AAD6HS14_9EURO</name>
<dbReference type="Pfam" id="PF03659">
    <property type="entry name" value="Glyco_hydro_71"/>
    <property type="match status" value="2"/>
</dbReference>
<feature type="region of interest" description="Disordered" evidence="1">
    <location>
        <begin position="592"/>
        <end position="611"/>
    </location>
</feature>
<dbReference type="AlphaFoldDB" id="A0AAD6HS14"/>
<evidence type="ECO:0000313" key="3">
    <source>
        <dbReference type="Proteomes" id="UP001215712"/>
    </source>
</evidence>
<dbReference type="Proteomes" id="UP001215712">
    <property type="component" value="Unassembled WGS sequence"/>
</dbReference>
<dbReference type="CDD" id="cd11577">
    <property type="entry name" value="GH71"/>
    <property type="match status" value="1"/>
</dbReference>
<evidence type="ECO:0000313" key="2">
    <source>
        <dbReference type="EMBL" id="KAJ5733729.1"/>
    </source>
</evidence>
<keyword evidence="3" id="KW-1185">Reference proteome</keyword>
<dbReference type="EMBL" id="JAQJAN010000003">
    <property type="protein sequence ID" value="KAJ5733729.1"/>
    <property type="molecule type" value="Genomic_DNA"/>
</dbReference>
<proteinExistence type="predicted"/>
<dbReference type="Gene3D" id="3.20.20.80">
    <property type="entry name" value="Glycosidases"/>
    <property type="match status" value="1"/>
</dbReference>
<sequence>AAAVFAHFMLMNAENYTVADWETDIQAAKDAHINAFALNMGADSRAAQILETAFEVASDQKFSLFFSFNYADNGPWYPNDVATLLKKYTPLPAYYLHKGQYLVSTFEGSGHADDWIDLKERNNVFFIPDWSSLGAKLALKLGNGVPDGLFSWAAWPWGPQDMDTYTDALYYQFLNDSGGKPYIMAVSPWFFTNLPGYDKNWLWRGDGNDYGESHYIGPLYDYAMEAFKIGKAPSNFAKDMPHDGWRTSLPFLIDMYTEGTAKVTEEHLVTWYRLSPGASCDGRTTGNTASQLQAEFSPSQIVHDRVFYSAFLVEHADVSVFIGNVVQDGSCRIQAKVLIFYTKIWVSDEQVGIYHGSVPFTSTRDVFVTISRNESPLSQVKGRAISGACTDGLFNAWVGSAISPNSVSAEPPLSISEQVCINGTGIRKFGELCGFSCSCGYCPVTACTCRQMGKPVKAPDSTGVHGYPIAGEDASYSGLCAFNCDLGHCPSSACGTEQVPLIIPNVSDFAPPACIAGTGSGGLTGLCSFGCNYGFCPMHACTCTAQGGLVQAPPTKPIRGSPVQGLEDYGLCNFVCSHGYCPEGACIEGGSESSGEAFVPPDIWNSTDPEI</sequence>
<gene>
    <name evidence="2" type="ORF">N7493_002515</name>
</gene>